<feature type="region of interest" description="Disordered" evidence="7">
    <location>
        <begin position="138"/>
        <end position="261"/>
    </location>
</feature>
<dbReference type="EMBL" id="BDGG01000003">
    <property type="protein sequence ID" value="GAU95979.1"/>
    <property type="molecule type" value="Genomic_DNA"/>
</dbReference>
<dbReference type="GO" id="GO:0007548">
    <property type="term" value="P:sex differentiation"/>
    <property type="evidence" value="ECO:0007669"/>
    <property type="project" value="TreeGrafter"/>
</dbReference>
<evidence type="ECO:0000256" key="3">
    <source>
        <dbReference type="ARBA" id="ARBA00022833"/>
    </source>
</evidence>
<evidence type="ECO:0000256" key="2">
    <source>
        <dbReference type="ARBA" id="ARBA00022723"/>
    </source>
</evidence>
<evidence type="ECO:0000256" key="4">
    <source>
        <dbReference type="ARBA" id="ARBA00023125"/>
    </source>
</evidence>
<reference evidence="9 10" key="1">
    <citation type="journal article" date="2016" name="Nat. Commun.">
        <title>Extremotolerant tardigrade genome and improved radiotolerance of human cultured cells by tardigrade-unique protein.</title>
        <authorList>
            <person name="Hashimoto T."/>
            <person name="Horikawa D.D."/>
            <person name="Saito Y."/>
            <person name="Kuwahara H."/>
            <person name="Kozuka-Hata H."/>
            <person name="Shin-I T."/>
            <person name="Minakuchi Y."/>
            <person name="Ohishi K."/>
            <person name="Motoyama A."/>
            <person name="Aizu T."/>
            <person name="Enomoto A."/>
            <person name="Kondo K."/>
            <person name="Tanaka S."/>
            <person name="Hara Y."/>
            <person name="Koshikawa S."/>
            <person name="Sagara H."/>
            <person name="Miura T."/>
            <person name="Yokobori S."/>
            <person name="Miyagawa K."/>
            <person name="Suzuki Y."/>
            <person name="Kubo T."/>
            <person name="Oyama M."/>
            <person name="Kohara Y."/>
            <person name="Fujiyama A."/>
            <person name="Arakawa K."/>
            <person name="Katayama T."/>
            <person name="Toyoda A."/>
            <person name="Kunieda T."/>
        </authorList>
    </citation>
    <scope>NUCLEOTIDE SEQUENCE [LARGE SCALE GENOMIC DNA]</scope>
    <source>
        <strain evidence="9 10">YOKOZUNA-1</strain>
    </source>
</reference>
<dbReference type="GO" id="GO:0005634">
    <property type="term" value="C:nucleus"/>
    <property type="evidence" value="ECO:0007669"/>
    <property type="project" value="UniProtKB-SubCell"/>
</dbReference>
<dbReference type="SUPFAM" id="SSF46934">
    <property type="entry name" value="UBA-like"/>
    <property type="match status" value="1"/>
</dbReference>
<dbReference type="GO" id="GO:0000978">
    <property type="term" value="F:RNA polymerase II cis-regulatory region sequence-specific DNA binding"/>
    <property type="evidence" value="ECO:0007669"/>
    <property type="project" value="TreeGrafter"/>
</dbReference>
<feature type="region of interest" description="Disordered" evidence="7">
    <location>
        <begin position="305"/>
        <end position="350"/>
    </location>
</feature>
<keyword evidence="4 6" id="KW-0238">DNA-binding</keyword>
<feature type="domain" description="DM" evidence="8">
    <location>
        <begin position="55"/>
        <end position="102"/>
    </location>
</feature>
<proteinExistence type="inferred from homology"/>
<comment type="caution">
    <text evidence="9">The sequence shown here is derived from an EMBL/GenBank/DDBJ whole genome shotgun (WGS) entry which is preliminary data.</text>
</comment>
<dbReference type="GO" id="GO:0046872">
    <property type="term" value="F:metal ion binding"/>
    <property type="evidence" value="ECO:0007669"/>
    <property type="project" value="UniProtKB-KW"/>
</dbReference>
<feature type="compositionally biased region" description="Basic and acidic residues" evidence="7">
    <location>
        <begin position="317"/>
        <end position="334"/>
    </location>
</feature>
<feature type="compositionally biased region" description="Polar residues" evidence="7">
    <location>
        <begin position="247"/>
        <end position="256"/>
    </location>
</feature>
<dbReference type="Gene3D" id="4.10.1040.10">
    <property type="entry name" value="DM DNA-binding domain"/>
    <property type="match status" value="1"/>
</dbReference>
<keyword evidence="10" id="KW-1185">Reference proteome</keyword>
<feature type="DNA-binding region" description="DM" evidence="6">
    <location>
        <begin position="55"/>
        <end position="102"/>
    </location>
</feature>
<dbReference type="Proteomes" id="UP000186922">
    <property type="component" value="Unassembled WGS sequence"/>
</dbReference>
<dbReference type="PROSITE" id="PS40000">
    <property type="entry name" value="DM_1"/>
    <property type="match status" value="1"/>
</dbReference>
<gene>
    <name evidence="9" type="primary">RvY_07493-1</name>
    <name evidence="9" type="synonym">RvY_07493.1</name>
    <name evidence="9" type="ORF">RvY_07493</name>
</gene>
<evidence type="ECO:0000313" key="9">
    <source>
        <dbReference type="EMBL" id="GAU95979.1"/>
    </source>
</evidence>
<dbReference type="Pfam" id="PF00751">
    <property type="entry name" value="DM"/>
    <property type="match status" value="1"/>
</dbReference>
<feature type="compositionally biased region" description="Polar residues" evidence="7">
    <location>
        <begin position="458"/>
        <end position="468"/>
    </location>
</feature>
<dbReference type="AlphaFoldDB" id="A0A1D1V2E3"/>
<organism evidence="9 10">
    <name type="scientific">Ramazzottius varieornatus</name>
    <name type="common">Water bear</name>
    <name type="synonym">Tardigrade</name>
    <dbReference type="NCBI Taxonomy" id="947166"/>
    <lineage>
        <taxon>Eukaryota</taxon>
        <taxon>Metazoa</taxon>
        <taxon>Ecdysozoa</taxon>
        <taxon>Tardigrada</taxon>
        <taxon>Eutardigrada</taxon>
        <taxon>Parachela</taxon>
        <taxon>Hypsibioidea</taxon>
        <taxon>Ramazzottiidae</taxon>
        <taxon>Ramazzottius</taxon>
    </lineage>
</organism>
<dbReference type="PANTHER" id="PTHR12322">
    <property type="entry name" value="DOUBLESEX AND MAB-3 RELATED TRANSCRIPTION FACTOR DMRT"/>
    <property type="match status" value="1"/>
</dbReference>
<evidence type="ECO:0000256" key="1">
    <source>
        <dbReference type="ARBA" id="ARBA00006834"/>
    </source>
</evidence>
<evidence type="ECO:0000256" key="6">
    <source>
        <dbReference type="PROSITE-ProRule" id="PRU00070"/>
    </source>
</evidence>
<evidence type="ECO:0000256" key="5">
    <source>
        <dbReference type="ARBA" id="ARBA00023242"/>
    </source>
</evidence>
<dbReference type="SUPFAM" id="SSF82927">
    <property type="entry name" value="Cysteine-rich DNA binding domain, (DM domain)"/>
    <property type="match status" value="1"/>
</dbReference>
<keyword evidence="2 6" id="KW-0479">Metal-binding</keyword>
<feature type="compositionally biased region" description="Basic and acidic residues" evidence="7">
    <location>
        <begin position="138"/>
        <end position="150"/>
    </location>
</feature>
<dbReference type="InterPro" id="IPR036407">
    <property type="entry name" value="DM_DNA-bd_sf"/>
</dbReference>
<feature type="compositionally biased region" description="Basic and acidic residues" evidence="7">
    <location>
        <begin position="208"/>
        <end position="217"/>
    </location>
</feature>
<feature type="region of interest" description="Disordered" evidence="7">
    <location>
        <begin position="404"/>
        <end position="426"/>
    </location>
</feature>
<feature type="compositionally biased region" description="Polar residues" evidence="7">
    <location>
        <begin position="175"/>
        <end position="185"/>
    </location>
</feature>
<dbReference type="OrthoDB" id="6162476at2759"/>
<dbReference type="GO" id="GO:0000981">
    <property type="term" value="F:DNA-binding transcription factor activity, RNA polymerase II-specific"/>
    <property type="evidence" value="ECO:0007669"/>
    <property type="project" value="TreeGrafter"/>
</dbReference>
<evidence type="ECO:0000259" key="8">
    <source>
        <dbReference type="PROSITE" id="PS50809"/>
    </source>
</evidence>
<feature type="compositionally biased region" description="Polar residues" evidence="7">
    <location>
        <begin position="335"/>
        <end position="350"/>
    </location>
</feature>
<dbReference type="PANTHER" id="PTHR12322:SF118">
    <property type="entry name" value="DM DOMAIN-CONTAINING PROTEIN"/>
    <property type="match status" value="1"/>
</dbReference>
<dbReference type="STRING" id="947166.A0A1D1V2E3"/>
<feature type="region of interest" description="Disordered" evidence="7">
    <location>
        <begin position="439"/>
        <end position="468"/>
    </location>
</feature>
<evidence type="ECO:0000313" key="10">
    <source>
        <dbReference type="Proteomes" id="UP000186922"/>
    </source>
</evidence>
<dbReference type="PROSITE" id="PS50809">
    <property type="entry name" value="DM_2"/>
    <property type="match status" value="1"/>
</dbReference>
<keyword evidence="3 6" id="KW-0862">Zinc</keyword>
<name>A0A1D1V2E3_RAMVA</name>
<feature type="compositionally biased region" description="Polar residues" evidence="7">
    <location>
        <begin position="406"/>
        <end position="426"/>
    </location>
</feature>
<dbReference type="FunFam" id="4.10.1040.10:FF:000001">
    <property type="entry name" value="doublesex- and mab-3-related transcription factor 1"/>
    <property type="match status" value="1"/>
</dbReference>
<comment type="subcellular location">
    <subcellularLocation>
        <location evidence="6">Nucleus</location>
    </subcellularLocation>
</comment>
<keyword evidence="5 6" id="KW-0539">Nucleus</keyword>
<accession>A0A1D1V2E3</accession>
<feature type="compositionally biased region" description="Low complexity" evidence="7">
    <location>
        <begin position="307"/>
        <end position="316"/>
    </location>
</feature>
<evidence type="ECO:0000256" key="7">
    <source>
        <dbReference type="SAM" id="MobiDB-lite"/>
    </source>
</evidence>
<dbReference type="InterPro" id="IPR001275">
    <property type="entry name" value="DM_DNA-bd"/>
</dbReference>
<feature type="compositionally biased region" description="Basic and acidic residues" evidence="7">
    <location>
        <begin position="448"/>
        <end position="457"/>
    </location>
</feature>
<dbReference type="InterPro" id="IPR009060">
    <property type="entry name" value="UBA-like_sf"/>
</dbReference>
<sequence>MLPNRLSFVTVGHGRHHGHQQGLYPSSLRMSPPESSNGFFLPHPTTEKGARKPKCARCRNHGMVSWLKGHKRHCRFKDCGCQKCNLIEQRQRVMAQQVALKRQQAAEDAIAIGLRAVTSGKNLGYLPPGPIFGEMVNGERVERSDQENCNKKRRLSESESSPCHGSQRRALSHDGGSSPTPSITLSDHDDSASSYDHAMEKSPSAFENHNEDRRGARLVEPAPPYPTRGSPQYVDRSSRGSSNSRSEPTAPSATHQRPSDDRIFHLTLLQKTFPNEQRSTLELVLNGCNGDLAKAMAQLYSVSAEATTVRSQTTTNTRKEDKPSNGHAEREHRSVITTHKSNTESSTMSSLQKSAFSPFASHPSFHPDRFSVGAHPFFPGHAPFFMSPISAHLHPGYAGMPPLTINGASNGTSQSPNAGVRSKGSNGVQLWQPYSFLSSRSPNIWSSKKQEKERTNSRESSNYEADVE</sequence>
<dbReference type="InterPro" id="IPR026607">
    <property type="entry name" value="DMRT"/>
</dbReference>
<comment type="similarity">
    <text evidence="1">Belongs to the DMRT family.</text>
</comment>
<dbReference type="InterPro" id="IPR005173">
    <property type="entry name" value="DMA"/>
</dbReference>
<dbReference type="SMART" id="SM00301">
    <property type="entry name" value="DM"/>
    <property type="match status" value="1"/>
</dbReference>
<protein>
    <recommendedName>
        <fullName evidence="8">DM domain-containing protein</fullName>
    </recommendedName>
</protein>
<dbReference type="Pfam" id="PF03474">
    <property type="entry name" value="DMA"/>
    <property type="match status" value="1"/>
</dbReference>